<dbReference type="EMBL" id="CP000112">
    <property type="protein sequence ID" value="ABB40421.1"/>
    <property type="molecule type" value="Genomic_DNA"/>
</dbReference>
<dbReference type="Pfam" id="PF25973">
    <property type="entry name" value="BSH_CzcB"/>
    <property type="match status" value="1"/>
</dbReference>
<gene>
    <name evidence="8" type="ordered locus">Dde_3628</name>
</gene>
<dbReference type="Pfam" id="PF25989">
    <property type="entry name" value="YknX_C"/>
    <property type="match status" value="1"/>
</dbReference>
<dbReference type="GO" id="GO:0015562">
    <property type="term" value="F:efflux transmembrane transporter activity"/>
    <property type="evidence" value="ECO:0007669"/>
    <property type="project" value="TreeGrafter"/>
</dbReference>
<dbReference type="Gene3D" id="2.40.50.100">
    <property type="match status" value="1"/>
</dbReference>
<feature type="signal peptide" evidence="4">
    <location>
        <begin position="1"/>
        <end position="28"/>
    </location>
</feature>
<proteinExistence type="inferred from homology"/>
<dbReference type="Gene3D" id="2.40.420.20">
    <property type="match status" value="1"/>
</dbReference>
<dbReference type="RefSeq" id="WP_011369301.1">
    <property type="nucleotide sequence ID" value="NC_007519.1"/>
</dbReference>
<evidence type="ECO:0000259" key="5">
    <source>
        <dbReference type="Pfam" id="PF25954"/>
    </source>
</evidence>
<dbReference type="eggNOG" id="COG0845">
    <property type="taxonomic scope" value="Bacteria"/>
</dbReference>
<dbReference type="NCBIfam" id="TIGR01730">
    <property type="entry name" value="RND_mfp"/>
    <property type="match status" value="1"/>
</dbReference>
<feature type="domain" description="CusB-like beta-barrel" evidence="5">
    <location>
        <begin position="215"/>
        <end position="282"/>
    </location>
</feature>
<keyword evidence="4" id="KW-0732">Signal</keyword>
<evidence type="ECO:0000259" key="6">
    <source>
        <dbReference type="Pfam" id="PF25973"/>
    </source>
</evidence>
<dbReference type="HOGENOM" id="CLU_018816_1_2_7"/>
<dbReference type="AlphaFoldDB" id="Q30V75"/>
<evidence type="ECO:0000256" key="2">
    <source>
        <dbReference type="SAM" id="Coils"/>
    </source>
</evidence>
<dbReference type="Gene3D" id="1.10.287.470">
    <property type="entry name" value="Helix hairpin bin"/>
    <property type="match status" value="1"/>
</dbReference>
<comment type="similarity">
    <text evidence="1">Belongs to the membrane fusion protein (MFP) (TC 8.A.1) family.</text>
</comment>
<dbReference type="InterPro" id="IPR058637">
    <property type="entry name" value="YknX-like_C"/>
</dbReference>
<evidence type="ECO:0000313" key="8">
    <source>
        <dbReference type="EMBL" id="ABB40421.1"/>
    </source>
</evidence>
<evidence type="ECO:0000256" key="4">
    <source>
        <dbReference type="SAM" id="SignalP"/>
    </source>
</evidence>
<dbReference type="KEGG" id="dde:Dde_3628"/>
<dbReference type="PANTHER" id="PTHR30469">
    <property type="entry name" value="MULTIDRUG RESISTANCE PROTEIN MDTA"/>
    <property type="match status" value="1"/>
</dbReference>
<feature type="coiled-coil region" evidence="2">
    <location>
        <begin position="112"/>
        <end position="173"/>
    </location>
</feature>
<dbReference type="InterPro" id="IPR058792">
    <property type="entry name" value="Beta-barrel_RND_2"/>
</dbReference>
<dbReference type="Gene3D" id="2.40.30.170">
    <property type="match status" value="1"/>
</dbReference>
<sequence>MHKPAPMIRIPSLIAVLLVFLQVYNAAAAADGEKRQAPPPAQVVTAHARSGEASPHAEYIGTVEFPEVSAVASEVGGRVASVSIEEGRKVRRDEQLAVIDSQLLSKDYQSAVAQHRTVLADLENAALELERLETLRESRSISEQQYDVGRFKEAGLRRKAESLKAEAERLAIQIGKCVIRAPFDGIVLEKLSSPGEWVSPGTVVARLARTDAMDVRVSVPEAVLPFVTEGRKVVARTGQQEYEGHVTAVIPLGDVATRTFPVKVRLKRTDGLAQGMQARVGLPTDEARPAVLVPRDAVIRSAGRMVVWTVQNGTAVPVDVVVNAWLGLDAAVAGKGLVQGSEVVIKGNERLRPGQPVTAAR</sequence>
<feature type="region of interest" description="Disordered" evidence="3">
    <location>
        <begin position="31"/>
        <end position="50"/>
    </location>
</feature>
<evidence type="ECO:0000259" key="7">
    <source>
        <dbReference type="Pfam" id="PF25989"/>
    </source>
</evidence>
<dbReference type="GO" id="GO:1990281">
    <property type="term" value="C:efflux pump complex"/>
    <property type="evidence" value="ECO:0007669"/>
    <property type="project" value="TreeGrafter"/>
</dbReference>
<keyword evidence="2" id="KW-0175">Coiled coil</keyword>
<reference evidence="8 9" key="1">
    <citation type="journal article" date="2011" name="J. Bacteriol.">
        <title>Complete genome sequence and updated annotation of Desulfovibrio alaskensis G20.</title>
        <authorList>
            <person name="Hauser L.J."/>
            <person name="Land M.L."/>
            <person name="Brown S.D."/>
            <person name="Larimer F."/>
            <person name="Keller K.L."/>
            <person name="Rapp-Giles B.J."/>
            <person name="Price M.N."/>
            <person name="Lin M."/>
            <person name="Bruce D.C."/>
            <person name="Detter J.C."/>
            <person name="Tapia R."/>
            <person name="Han C.S."/>
            <person name="Goodwin L.A."/>
            <person name="Cheng J.F."/>
            <person name="Pitluck S."/>
            <person name="Copeland A."/>
            <person name="Lucas S."/>
            <person name="Nolan M."/>
            <person name="Lapidus A.L."/>
            <person name="Palumbo A.V."/>
            <person name="Wall J.D."/>
        </authorList>
    </citation>
    <scope>NUCLEOTIDE SEQUENCE [LARGE SCALE GENOMIC DNA]</scope>
    <source>
        <strain evidence="9">ATCC BAA 1058 / DSM 17464 / G20</strain>
    </source>
</reference>
<evidence type="ECO:0000313" key="9">
    <source>
        <dbReference type="Proteomes" id="UP000002710"/>
    </source>
</evidence>
<evidence type="ECO:0000256" key="3">
    <source>
        <dbReference type="SAM" id="MobiDB-lite"/>
    </source>
</evidence>
<dbReference type="Proteomes" id="UP000002710">
    <property type="component" value="Chromosome"/>
</dbReference>
<evidence type="ECO:0000256" key="1">
    <source>
        <dbReference type="ARBA" id="ARBA00009477"/>
    </source>
</evidence>
<dbReference type="Pfam" id="PF25954">
    <property type="entry name" value="Beta-barrel_RND_2"/>
    <property type="match status" value="1"/>
</dbReference>
<feature type="chain" id="PRO_5004219925" evidence="4">
    <location>
        <begin position="29"/>
        <end position="361"/>
    </location>
</feature>
<keyword evidence="9" id="KW-1185">Reference proteome</keyword>
<dbReference type="STRING" id="207559.Dde_3628"/>
<feature type="domain" description="YknX-like C-terminal permuted SH3-like" evidence="7">
    <location>
        <begin position="292"/>
        <end position="358"/>
    </location>
</feature>
<dbReference type="PANTHER" id="PTHR30469:SF15">
    <property type="entry name" value="HLYD FAMILY OF SECRETION PROTEINS"/>
    <property type="match status" value="1"/>
</dbReference>
<dbReference type="InterPro" id="IPR058647">
    <property type="entry name" value="BSH_CzcB-like"/>
</dbReference>
<dbReference type="InterPro" id="IPR006143">
    <property type="entry name" value="RND_pump_MFP"/>
</dbReference>
<dbReference type="SUPFAM" id="SSF111369">
    <property type="entry name" value="HlyD-like secretion proteins"/>
    <property type="match status" value="1"/>
</dbReference>
<accession>Q30V75</accession>
<feature type="domain" description="CzcB-like barrel-sandwich hybrid" evidence="6">
    <location>
        <begin position="69"/>
        <end position="208"/>
    </location>
</feature>
<protein>
    <submittedName>
        <fullName evidence="8">Efflux transporter, RND family, MFP subunit</fullName>
    </submittedName>
</protein>
<organism evidence="8 9">
    <name type="scientific">Oleidesulfovibrio alaskensis (strain ATCC BAA-1058 / DSM 17464 / G20)</name>
    <name type="common">Desulfovibrio alaskensis</name>
    <dbReference type="NCBI Taxonomy" id="207559"/>
    <lineage>
        <taxon>Bacteria</taxon>
        <taxon>Pseudomonadati</taxon>
        <taxon>Thermodesulfobacteriota</taxon>
        <taxon>Desulfovibrionia</taxon>
        <taxon>Desulfovibrionales</taxon>
        <taxon>Desulfovibrionaceae</taxon>
        <taxon>Oleidesulfovibrio</taxon>
    </lineage>
</organism>
<name>Q30V75_OLEA2</name>